<keyword evidence="7" id="KW-0547">Nucleotide-binding</keyword>
<evidence type="ECO:0000256" key="6">
    <source>
        <dbReference type="ARBA" id="ARBA00022679"/>
    </source>
</evidence>
<dbReference type="Gene3D" id="1.10.287.130">
    <property type="match status" value="1"/>
</dbReference>
<keyword evidence="5 12" id="KW-0597">Phosphoprotein</keyword>
<feature type="domain" description="Response regulatory" evidence="15">
    <location>
        <begin position="881"/>
        <end position="1000"/>
    </location>
</feature>
<feature type="transmembrane region" description="Helical" evidence="13">
    <location>
        <begin position="48"/>
        <end position="69"/>
    </location>
</feature>
<evidence type="ECO:0000256" key="8">
    <source>
        <dbReference type="ARBA" id="ARBA00022777"/>
    </source>
</evidence>
<dbReference type="CDD" id="cd00130">
    <property type="entry name" value="PAS"/>
    <property type="match status" value="2"/>
</dbReference>
<evidence type="ECO:0000256" key="12">
    <source>
        <dbReference type="PROSITE-ProRule" id="PRU00169"/>
    </source>
</evidence>
<dbReference type="eggNOG" id="COG0784">
    <property type="taxonomic scope" value="Bacteria"/>
</dbReference>
<keyword evidence="19" id="KW-1185">Reference proteome</keyword>
<dbReference type="FunFam" id="3.30.565.10:FF:000023">
    <property type="entry name" value="PAS domain-containing sensor histidine kinase"/>
    <property type="match status" value="1"/>
</dbReference>
<dbReference type="GO" id="GO:0000155">
    <property type="term" value="F:phosphorelay sensor kinase activity"/>
    <property type="evidence" value="ECO:0007669"/>
    <property type="project" value="InterPro"/>
</dbReference>
<evidence type="ECO:0000256" key="2">
    <source>
        <dbReference type="ARBA" id="ARBA00004236"/>
    </source>
</evidence>
<dbReference type="InterPro" id="IPR000700">
    <property type="entry name" value="PAS-assoc_C"/>
</dbReference>
<dbReference type="HOGENOM" id="CLU_011598_0_0_4"/>
<dbReference type="Pfam" id="PF00512">
    <property type="entry name" value="HisKA"/>
    <property type="match status" value="1"/>
</dbReference>
<feature type="transmembrane region" description="Helical" evidence="13">
    <location>
        <begin position="112"/>
        <end position="132"/>
    </location>
</feature>
<comment type="subcellular location">
    <subcellularLocation>
        <location evidence="2">Cell membrane</location>
    </subcellularLocation>
</comment>
<dbReference type="Gene3D" id="3.40.50.2300">
    <property type="match status" value="1"/>
</dbReference>
<dbReference type="GO" id="GO:0005886">
    <property type="term" value="C:plasma membrane"/>
    <property type="evidence" value="ECO:0007669"/>
    <property type="project" value="UniProtKB-SubCell"/>
</dbReference>
<dbReference type="SMART" id="SM00448">
    <property type="entry name" value="REC"/>
    <property type="match status" value="1"/>
</dbReference>
<dbReference type="SMART" id="SM00086">
    <property type="entry name" value="PAC"/>
    <property type="match status" value="2"/>
</dbReference>
<feature type="domain" description="PAC" evidence="17">
    <location>
        <begin position="409"/>
        <end position="461"/>
    </location>
</feature>
<evidence type="ECO:0000256" key="7">
    <source>
        <dbReference type="ARBA" id="ARBA00022741"/>
    </source>
</evidence>
<reference evidence="18 19" key="1">
    <citation type="journal article" date="2005" name="Arch. Microbiol.">
        <title>The genome sequence of an anaerobic aromatic-degrading denitrifying bacterium, strain EbN1.</title>
        <authorList>
            <person name="Rabus R."/>
            <person name="Kube M."/>
            <person name="Heider J."/>
            <person name="Beck A."/>
            <person name="Heitmann K."/>
            <person name="Widdel F."/>
            <person name="Reinhardt R."/>
        </authorList>
    </citation>
    <scope>NUCLEOTIDE SEQUENCE [LARGE SCALE GENOMIC DNA]</scope>
    <source>
        <strain evidence="18 19">EbN1</strain>
    </source>
</reference>
<evidence type="ECO:0000256" key="1">
    <source>
        <dbReference type="ARBA" id="ARBA00000085"/>
    </source>
</evidence>
<accession>Q5NY08</accession>
<dbReference type="CDD" id="cd16922">
    <property type="entry name" value="HATPase_EvgS-ArcB-TorS-like"/>
    <property type="match status" value="1"/>
</dbReference>
<dbReference type="InterPro" id="IPR013656">
    <property type="entry name" value="PAS_4"/>
</dbReference>
<dbReference type="NCBIfam" id="TIGR00229">
    <property type="entry name" value="sensory_box"/>
    <property type="match status" value="2"/>
</dbReference>
<dbReference type="GO" id="GO:0009927">
    <property type="term" value="F:histidine phosphotransfer kinase activity"/>
    <property type="evidence" value="ECO:0007669"/>
    <property type="project" value="TreeGrafter"/>
</dbReference>
<evidence type="ECO:0000259" key="15">
    <source>
        <dbReference type="PROSITE" id="PS50110"/>
    </source>
</evidence>
<dbReference type="eggNOG" id="COG5002">
    <property type="taxonomic scope" value="Bacteria"/>
</dbReference>
<dbReference type="GO" id="GO:0005524">
    <property type="term" value="F:ATP binding"/>
    <property type="evidence" value="ECO:0007669"/>
    <property type="project" value="UniProtKB-KW"/>
</dbReference>
<feature type="transmembrane region" description="Helical" evidence="13">
    <location>
        <begin position="216"/>
        <end position="238"/>
    </location>
</feature>
<feature type="domain" description="PAS" evidence="16">
    <location>
        <begin position="487"/>
        <end position="558"/>
    </location>
</feature>
<keyword evidence="6" id="KW-0808">Transferase</keyword>
<dbReference type="SUPFAM" id="SSF52172">
    <property type="entry name" value="CheY-like"/>
    <property type="match status" value="1"/>
</dbReference>
<dbReference type="Gene3D" id="3.30.450.20">
    <property type="entry name" value="PAS domain"/>
    <property type="match status" value="2"/>
</dbReference>
<dbReference type="PROSITE" id="PS50110">
    <property type="entry name" value="RESPONSE_REGULATORY"/>
    <property type="match status" value="1"/>
</dbReference>
<dbReference type="Pfam" id="PF08448">
    <property type="entry name" value="PAS_4"/>
    <property type="match status" value="2"/>
</dbReference>
<dbReference type="InterPro" id="IPR011006">
    <property type="entry name" value="CheY-like_superfamily"/>
</dbReference>
<evidence type="ECO:0000256" key="9">
    <source>
        <dbReference type="ARBA" id="ARBA00022840"/>
    </source>
</evidence>
<dbReference type="InterPro" id="IPR036890">
    <property type="entry name" value="HATPase_C_sf"/>
</dbReference>
<dbReference type="CDD" id="cd00082">
    <property type="entry name" value="HisKA"/>
    <property type="match status" value="1"/>
</dbReference>
<dbReference type="PANTHER" id="PTHR43047:SF72">
    <property type="entry name" value="OSMOSENSING HISTIDINE PROTEIN KINASE SLN1"/>
    <property type="match status" value="1"/>
</dbReference>
<dbReference type="EC" id="2.7.13.3" evidence="3"/>
<evidence type="ECO:0000256" key="5">
    <source>
        <dbReference type="ARBA" id="ARBA00022553"/>
    </source>
</evidence>
<dbReference type="Gene3D" id="3.30.565.10">
    <property type="entry name" value="Histidine kinase-like ATPase, C-terminal domain"/>
    <property type="match status" value="1"/>
</dbReference>
<dbReference type="SMART" id="SM00388">
    <property type="entry name" value="HisKA"/>
    <property type="match status" value="1"/>
</dbReference>
<dbReference type="InterPro" id="IPR035965">
    <property type="entry name" value="PAS-like_dom_sf"/>
</dbReference>
<feature type="transmembrane region" description="Helical" evidence="13">
    <location>
        <begin position="293"/>
        <end position="312"/>
    </location>
</feature>
<dbReference type="PROSITE" id="PS50113">
    <property type="entry name" value="PAC"/>
    <property type="match status" value="2"/>
</dbReference>
<dbReference type="InterPro" id="IPR001610">
    <property type="entry name" value="PAC"/>
</dbReference>
<dbReference type="InterPro" id="IPR005467">
    <property type="entry name" value="His_kinase_dom"/>
</dbReference>
<gene>
    <name evidence="18" type="ORF">ebA6890</name>
</gene>
<dbReference type="InterPro" id="IPR003594">
    <property type="entry name" value="HATPase_dom"/>
</dbReference>
<dbReference type="SUPFAM" id="SSF47384">
    <property type="entry name" value="Homodimeric domain of signal transducing histidine kinase"/>
    <property type="match status" value="1"/>
</dbReference>
<keyword evidence="13" id="KW-1133">Transmembrane helix</keyword>
<evidence type="ECO:0000256" key="4">
    <source>
        <dbReference type="ARBA" id="ARBA00022475"/>
    </source>
</evidence>
<evidence type="ECO:0000259" key="16">
    <source>
        <dbReference type="PROSITE" id="PS50112"/>
    </source>
</evidence>
<dbReference type="PANTHER" id="PTHR43047">
    <property type="entry name" value="TWO-COMPONENT HISTIDINE PROTEIN KINASE"/>
    <property type="match status" value="1"/>
</dbReference>
<feature type="transmembrane region" description="Helical" evidence="13">
    <location>
        <begin position="81"/>
        <end position="100"/>
    </location>
</feature>
<evidence type="ECO:0000313" key="19">
    <source>
        <dbReference type="Proteomes" id="UP000006552"/>
    </source>
</evidence>
<dbReference type="InterPro" id="IPR004358">
    <property type="entry name" value="Sig_transdc_His_kin-like_C"/>
</dbReference>
<sequence length="1015" mass="109403">MAISWPSLREGDARPETMPMTIRMGDSVFLPAAAERVPSVWGMRLRQISAYASPAVVVLALIGAVGWFVGMPALGTLGAEFVPFLPTSIVKLLFIAFALRELDRAPAARARFTVAFAAVAVALMSMMALTIGPDPVGMVLSPLLPPAESESIYSPSGPAVGTATTYLLLSAALALAPLSDSRLVAISRLLAVAVGGVALVAVVGLTFHFVRLNLAIPSVGIALPVALALLITSFSLLLRNPPPRFIQLLEHDSPGAVIFRRLLPVAIAVPLLAGWLQALGQRFGWFGVIEGEGVVAVAMIVACTVLILWTAARLDEMNTDRSIAEIRANTQQQWLEVTLATIEDAVITVNNEMRVGFLNPAAETLLDVKVGDAIGRDLQELVVLVDEATDQPMGSPFARAFSELGQVTISGEPGLRMRDGSVRAVEATATPIRDWKGGINGGVLVLRDARAHRAREHADRQAYAALDRRVGDRTRALERTMSVLRESTTLLRTIAASTPELIVAKSREGRIMMVNPAALQAMGLSRAQVVGHKEESLFGSSEEMRRILENDRRVIETRRPIVVEESRTTRAGTRTFLVTKSPLRDSQGHVFGLVGVSKDITERKRAQRELEQLLVAEHRLRGEAERANRAKDEFLAIVSHELRSPLNALKGWSQVLTASGNPEPATVLRAAEAIKRNIDHQARLIDDLLDTSRIISGKLELNSRRVNLVEIVHAAIDLSWDTAKAKRIELRVDTACPSLMINGDHDRLQQIVINLLANALKFTPEGGWVELRLAQGETSVILSVADSGVGIEAGFLPHVFDRFSQADTSMTRRHQGLGIGLALVRNLVELHGGAVRVESAGPGCGSVFTVELPRPVQDALPGESPEAREGRPPRIALEGVDVLVVDDEADAREVMTLILSQAGAHVRTFSSGTELLAELARPDAVSLPAILLLDIAMPGDSGFSVLQRVRELASLPFIPAVAVTALSRLDRTRFELAGFQECVGKPVEARILIETIAATLDVADLDAQRRQASAA</sequence>
<dbReference type="Pfam" id="PF00072">
    <property type="entry name" value="Response_reg"/>
    <property type="match status" value="1"/>
</dbReference>
<feature type="domain" description="PAC" evidence="17">
    <location>
        <begin position="561"/>
        <end position="612"/>
    </location>
</feature>
<evidence type="ECO:0000256" key="11">
    <source>
        <dbReference type="ARBA" id="ARBA00023136"/>
    </source>
</evidence>
<dbReference type="Proteomes" id="UP000006552">
    <property type="component" value="Chromosome"/>
</dbReference>
<dbReference type="KEGG" id="eba:ebA6890"/>
<comment type="catalytic activity">
    <reaction evidence="1">
        <text>ATP + protein L-histidine = ADP + protein N-phospho-L-histidine.</text>
        <dbReference type="EC" id="2.7.13.3"/>
    </reaction>
</comment>
<keyword evidence="13" id="KW-0812">Transmembrane</keyword>
<name>Q5NY08_AROAE</name>
<organism evidence="18 19">
    <name type="scientific">Aromatoleum aromaticum (strain DSM 19018 / LMG 30748 / EbN1)</name>
    <name type="common">Azoarcus sp. (strain EbN1)</name>
    <dbReference type="NCBI Taxonomy" id="76114"/>
    <lineage>
        <taxon>Bacteria</taxon>
        <taxon>Pseudomonadati</taxon>
        <taxon>Pseudomonadota</taxon>
        <taxon>Betaproteobacteria</taxon>
        <taxon>Rhodocyclales</taxon>
        <taxon>Rhodocyclaceae</taxon>
        <taxon>Aromatoleum</taxon>
    </lineage>
</organism>
<dbReference type="STRING" id="76114.ebA6890"/>
<evidence type="ECO:0000313" key="18">
    <source>
        <dbReference type="EMBL" id="CAI10056.1"/>
    </source>
</evidence>
<proteinExistence type="predicted"/>
<dbReference type="PROSITE" id="PS50112">
    <property type="entry name" value="PAS"/>
    <property type="match status" value="1"/>
</dbReference>
<keyword evidence="9" id="KW-0067">ATP-binding</keyword>
<dbReference type="EMBL" id="CR555306">
    <property type="protein sequence ID" value="CAI10056.1"/>
    <property type="molecule type" value="Genomic_DNA"/>
</dbReference>
<dbReference type="Pfam" id="PF02518">
    <property type="entry name" value="HATPase_c"/>
    <property type="match status" value="1"/>
</dbReference>
<keyword evidence="11 13" id="KW-0472">Membrane</keyword>
<evidence type="ECO:0000259" key="17">
    <source>
        <dbReference type="PROSITE" id="PS50113"/>
    </source>
</evidence>
<dbReference type="SMART" id="SM00387">
    <property type="entry name" value="HATPase_c"/>
    <property type="match status" value="1"/>
</dbReference>
<dbReference type="PRINTS" id="PR00344">
    <property type="entry name" value="BCTRLSENSOR"/>
</dbReference>
<evidence type="ECO:0000256" key="10">
    <source>
        <dbReference type="ARBA" id="ARBA00023012"/>
    </source>
</evidence>
<feature type="transmembrane region" description="Helical" evidence="13">
    <location>
        <begin position="189"/>
        <end position="210"/>
    </location>
</feature>
<dbReference type="SMART" id="SM00091">
    <property type="entry name" value="PAS"/>
    <property type="match status" value="2"/>
</dbReference>
<keyword evidence="8" id="KW-0418">Kinase</keyword>
<evidence type="ECO:0000256" key="3">
    <source>
        <dbReference type="ARBA" id="ARBA00012438"/>
    </source>
</evidence>
<keyword evidence="10" id="KW-0902">Two-component regulatory system</keyword>
<dbReference type="InterPro" id="IPR003661">
    <property type="entry name" value="HisK_dim/P_dom"/>
</dbReference>
<feature type="domain" description="Histidine kinase" evidence="14">
    <location>
        <begin position="637"/>
        <end position="856"/>
    </location>
</feature>
<dbReference type="InterPro" id="IPR036097">
    <property type="entry name" value="HisK_dim/P_sf"/>
</dbReference>
<protein>
    <recommendedName>
        <fullName evidence="3">histidine kinase</fullName>
        <ecNumber evidence="3">2.7.13.3</ecNumber>
    </recommendedName>
</protein>
<keyword evidence="4" id="KW-1003">Cell membrane</keyword>
<feature type="transmembrane region" description="Helical" evidence="13">
    <location>
        <begin position="258"/>
        <end position="278"/>
    </location>
</feature>
<dbReference type="PROSITE" id="PS50109">
    <property type="entry name" value="HIS_KIN"/>
    <property type="match status" value="1"/>
</dbReference>
<dbReference type="InterPro" id="IPR000014">
    <property type="entry name" value="PAS"/>
</dbReference>
<dbReference type="InterPro" id="IPR001789">
    <property type="entry name" value="Sig_transdc_resp-reg_receiver"/>
</dbReference>
<evidence type="ECO:0000259" key="14">
    <source>
        <dbReference type="PROSITE" id="PS50109"/>
    </source>
</evidence>
<dbReference type="SUPFAM" id="SSF55785">
    <property type="entry name" value="PYP-like sensor domain (PAS domain)"/>
    <property type="match status" value="2"/>
</dbReference>
<evidence type="ECO:0000256" key="13">
    <source>
        <dbReference type="SAM" id="Phobius"/>
    </source>
</evidence>
<feature type="modified residue" description="4-aspartylphosphate" evidence="12">
    <location>
        <position position="934"/>
    </location>
</feature>
<dbReference type="SUPFAM" id="SSF55874">
    <property type="entry name" value="ATPase domain of HSP90 chaperone/DNA topoisomerase II/histidine kinase"/>
    <property type="match status" value="1"/>
</dbReference>
<dbReference type="AlphaFoldDB" id="Q5NY08"/>